<name>A0ABU7DUQ6_9TELE</name>
<accession>A0ABU7DUQ6</accession>
<dbReference type="Pfam" id="PF10165">
    <property type="entry name" value="Ric8"/>
    <property type="match status" value="1"/>
</dbReference>
<evidence type="ECO:0000256" key="3">
    <source>
        <dbReference type="ARBA" id="ARBA00022490"/>
    </source>
</evidence>
<comment type="function">
    <text evidence="6">Chaperone that specifically binds and folds nascent G alpha proteins prior to G protein heterotrimer formation. Also acts as a guanine nucleotide exchange factor (GEF) for G alpha proteins by stimulating exchange of bound GDP for free GTP.</text>
</comment>
<reference evidence="7 8" key="1">
    <citation type="submission" date="2021-06" db="EMBL/GenBank/DDBJ databases">
        <authorList>
            <person name="Palmer J.M."/>
        </authorList>
    </citation>
    <scope>NUCLEOTIDE SEQUENCE [LARGE SCALE GENOMIC DNA]</scope>
    <source>
        <strain evidence="7 8">CL_MEX2019</strain>
        <tissue evidence="7">Muscle</tissue>
    </source>
</reference>
<dbReference type="EMBL" id="JAHUTJ010036311">
    <property type="protein sequence ID" value="MED6278796.1"/>
    <property type="molecule type" value="Genomic_DNA"/>
</dbReference>
<comment type="similarity">
    <text evidence="2 6">Belongs to the synembryn family.</text>
</comment>
<gene>
    <name evidence="7" type="primary">RIC8A_1</name>
    <name evidence="7" type="ORF">CHARACLAT_027629</name>
</gene>
<evidence type="ECO:0000256" key="6">
    <source>
        <dbReference type="RuleBase" id="RU369048"/>
    </source>
</evidence>
<evidence type="ECO:0000256" key="2">
    <source>
        <dbReference type="ARBA" id="ARBA00009049"/>
    </source>
</evidence>
<organism evidence="7 8">
    <name type="scientific">Characodon lateralis</name>
    <dbReference type="NCBI Taxonomy" id="208331"/>
    <lineage>
        <taxon>Eukaryota</taxon>
        <taxon>Metazoa</taxon>
        <taxon>Chordata</taxon>
        <taxon>Craniata</taxon>
        <taxon>Vertebrata</taxon>
        <taxon>Euteleostomi</taxon>
        <taxon>Actinopterygii</taxon>
        <taxon>Neopterygii</taxon>
        <taxon>Teleostei</taxon>
        <taxon>Neoteleostei</taxon>
        <taxon>Acanthomorphata</taxon>
        <taxon>Ovalentaria</taxon>
        <taxon>Atherinomorphae</taxon>
        <taxon>Cyprinodontiformes</taxon>
        <taxon>Goodeidae</taxon>
        <taxon>Characodon</taxon>
    </lineage>
</organism>
<evidence type="ECO:0000256" key="4">
    <source>
        <dbReference type="ARBA" id="ARBA00022658"/>
    </source>
</evidence>
<comment type="caution">
    <text evidence="7">The sequence shown here is derived from an EMBL/GenBank/DDBJ whole genome shotgun (WGS) entry which is preliminary data.</text>
</comment>
<dbReference type="PANTHER" id="PTHR12425">
    <property type="entry name" value="SYNEMBRYN"/>
    <property type="match status" value="1"/>
</dbReference>
<sequence length="202" mass="22929">MNMFPVDGLEIVFCFCFLKVLPPLRDVKNRPEVGNALRNKLVRLMTHIDTDVKDCAAEFLFVLCKESVSRFIKYTGYGNAAGLLAARGLLRGGRGSGIYSEDEDSETEEYREAKPHINLITGVVEDEQPDPMEGMTEEQKEYEAIKLVNMFDRLSRTNLIQPMQLDSHGKMREMTTEDLNKMVTNPLFQSEEPADPNSEDET</sequence>
<keyword evidence="5" id="KW-0143">Chaperone</keyword>
<proteinExistence type="inferred from homology"/>
<dbReference type="InterPro" id="IPR008376">
    <property type="entry name" value="Chaperone_Ric-8_A/B"/>
</dbReference>
<protein>
    <recommendedName>
        <fullName evidence="6">Synembryn</fullName>
    </recommendedName>
    <alternativeName>
        <fullName evidence="6">Protein Ric-8</fullName>
    </alternativeName>
</protein>
<comment type="subunit">
    <text evidence="6">Interacts with some GDP-bound G alpha proteins. Does not interact with G-alpha proteins when they are in complex with subunits beta and gamma.</text>
</comment>
<evidence type="ECO:0000313" key="7">
    <source>
        <dbReference type="EMBL" id="MED6278796.1"/>
    </source>
</evidence>
<dbReference type="Proteomes" id="UP001352852">
    <property type="component" value="Unassembled WGS sequence"/>
</dbReference>
<dbReference type="InterPro" id="IPR019318">
    <property type="entry name" value="Gua_nucleotide_exch_fac_Ric8"/>
</dbReference>
<keyword evidence="8" id="KW-1185">Reference proteome</keyword>
<keyword evidence="3 6" id="KW-0963">Cytoplasm</keyword>
<evidence type="ECO:0000313" key="8">
    <source>
        <dbReference type="Proteomes" id="UP001352852"/>
    </source>
</evidence>
<keyword evidence="4 6" id="KW-0344">Guanine-nucleotide releasing factor</keyword>
<evidence type="ECO:0000256" key="5">
    <source>
        <dbReference type="ARBA" id="ARBA00023186"/>
    </source>
</evidence>
<comment type="subcellular location">
    <subcellularLocation>
        <location evidence="1">Cytoplasm</location>
        <location evidence="1">Cell cortex</location>
    </subcellularLocation>
</comment>
<dbReference type="PRINTS" id="PR01802">
    <property type="entry name" value="SYNEMBRYN"/>
</dbReference>
<dbReference type="PANTHER" id="PTHR12425:SF4">
    <property type="entry name" value="SYNEMBRYN-A"/>
    <property type="match status" value="1"/>
</dbReference>
<evidence type="ECO:0000256" key="1">
    <source>
        <dbReference type="ARBA" id="ARBA00004544"/>
    </source>
</evidence>